<dbReference type="NCBIfam" id="TIGR03725">
    <property type="entry name" value="T6A_YeaZ"/>
    <property type="match status" value="1"/>
</dbReference>
<feature type="domain" description="Gcp-like" evidence="1">
    <location>
        <begin position="31"/>
        <end position="154"/>
    </location>
</feature>
<dbReference type="RefSeq" id="WP_160334272.1">
    <property type="nucleotide sequence ID" value="NZ_CALPCR010000022.1"/>
</dbReference>
<protein>
    <submittedName>
        <fullName evidence="2">tRNA (Adenosine(37)-N6)-threonylcarbamoyltransferase complex dimerization subunit type 1 TsaB</fullName>
    </submittedName>
</protein>
<dbReference type="GO" id="GO:0016740">
    <property type="term" value="F:transferase activity"/>
    <property type="evidence" value="ECO:0007669"/>
    <property type="project" value="UniProtKB-KW"/>
</dbReference>
<dbReference type="Pfam" id="PF00814">
    <property type="entry name" value="TsaD"/>
    <property type="match status" value="1"/>
</dbReference>
<dbReference type="Proteomes" id="UP000472580">
    <property type="component" value="Unassembled WGS sequence"/>
</dbReference>
<dbReference type="InterPro" id="IPR043129">
    <property type="entry name" value="ATPase_NBD"/>
</dbReference>
<reference evidence="2 3" key="1">
    <citation type="submission" date="2019-12" db="EMBL/GenBank/DDBJ databases">
        <title>Microbes associate with the intestines of laboratory mice.</title>
        <authorList>
            <person name="Navarre W."/>
            <person name="Wong E."/>
        </authorList>
    </citation>
    <scope>NUCLEOTIDE SEQUENCE [LARGE SCALE GENOMIC DNA]</scope>
    <source>
        <strain evidence="2 3">NM82_D38</strain>
    </source>
</reference>
<accession>A0A6L6YDU0</accession>
<keyword evidence="3" id="KW-1185">Reference proteome</keyword>
<dbReference type="GO" id="GO:0005829">
    <property type="term" value="C:cytosol"/>
    <property type="evidence" value="ECO:0007669"/>
    <property type="project" value="TreeGrafter"/>
</dbReference>
<dbReference type="Gene3D" id="3.30.420.40">
    <property type="match status" value="2"/>
</dbReference>
<dbReference type="SUPFAM" id="SSF53067">
    <property type="entry name" value="Actin-like ATPase domain"/>
    <property type="match status" value="2"/>
</dbReference>
<evidence type="ECO:0000313" key="2">
    <source>
        <dbReference type="EMBL" id="MVX55835.1"/>
    </source>
</evidence>
<name>A0A6L6YDU0_9BURK</name>
<evidence type="ECO:0000313" key="3">
    <source>
        <dbReference type="Proteomes" id="UP000472580"/>
    </source>
</evidence>
<dbReference type="InterPro" id="IPR022496">
    <property type="entry name" value="T6A_TsaB"/>
</dbReference>
<gene>
    <name evidence="2" type="primary">tsaB</name>
    <name evidence="2" type="ORF">E5987_01260</name>
</gene>
<keyword evidence="2" id="KW-0808">Transferase</keyword>
<evidence type="ECO:0000259" key="1">
    <source>
        <dbReference type="Pfam" id="PF00814"/>
    </source>
</evidence>
<sequence length="235" mass="25188">MCAAILCLESSGTLCSAAVSGFNSEIFIQSEVDQKHTEVFIGMIRRALESAGGSADKLDAVAFGNGPGAFTGVRVACGLAQGIGWALNLPLIPIGTLTALAYCHRNVIADGCRLLSAIDARMHETYCAAYRYENGEFVEILAPCTRKPEEITALCDDYSIEYVCGNAFRVYEKEIGSLGSVKLLSAEDVNASMLMPLAQQAFAEGRLTSAENASPLYVRDHVAMTIKEREAGLFL</sequence>
<dbReference type="EMBL" id="WSRP01000003">
    <property type="protein sequence ID" value="MVX55835.1"/>
    <property type="molecule type" value="Genomic_DNA"/>
</dbReference>
<dbReference type="OrthoDB" id="9796919at2"/>
<dbReference type="GO" id="GO:0002949">
    <property type="term" value="P:tRNA threonylcarbamoyladenosine modification"/>
    <property type="evidence" value="ECO:0007669"/>
    <property type="project" value="InterPro"/>
</dbReference>
<dbReference type="PANTHER" id="PTHR11735:SF11">
    <property type="entry name" value="TRNA THREONYLCARBAMOYLADENOSINE BIOSYNTHESIS PROTEIN TSAB"/>
    <property type="match status" value="1"/>
</dbReference>
<dbReference type="InterPro" id="IPR000905">
    <property type="entry name" value="Gcp-like_dom"/>
</dbReference>
<comment type="caution">
    <text evidence="2">The sequence shown here is derived from an EMBL/GenBank/DDBJ whole genome shotgun (WGS) entry which is preliminary data.</text>
</comment>
<dbReference type="AlphaFoldDB" id="A0A6L6YDU0"/>
<proteinExistence type="predicted"/>
<dbReference type="CDD" id="cd24032">
    <property type="entry name" value="ASKHA_NBD_TsaB"/>
    <property type="match status" value="1"/>
</dbReference>
<organism evidence="2 3">
    <name type="scientific">Parasutterella muris</name>
    <dbReference type="NCBI Taxonomy" id="2565572"/>
    <lineage>
        <taxon>Bacteria</taxon>
        <taxon>Pseudomonadati</taxon>
        <taxon>Pseudomonadota</taxon>
        <taxon>Betaproteobacteria</taxon>
        <taxon>Burkholderiales</taxon>
        <taxon>Sutterellaceae</taxon>
        <taxon>Parasutterella</taxon>
    </lineage>
</organism>
<dbReference type="PANTHER" id="PTHR11735">
    <property type="entry name" value="TRNA N6-ADENOSINE THREONYLCARBAMOYLTRANSFERASE"/>
    <property type="match status" value="1"/>
</dbReference>